<dbReference type="AlphaFoldDB" id="A0AAQ3TPC5"/>
<reference evidence="1 2" key="1">
    <citation type="submission" date="2024-02" db="EMBL/GenBank/DDBJ databases">
        <title>High-quality chromosome-scale genome assembly of Pensacola bahiagrass (Paspalum notatum Flugge var. saurae).</title>
        <authorList>
            <person name="Vega J.M."/>
            <person name="Podio M."/>
            <person name="Orjuela J."/>
            <person name="Siena L.A."/>
            <person name="Pessino S.C."/>
            <person name="Combes M.C."/>
            <person name="Mariac C."/>
            <person name="Albertini E."/>
            <person name="Pupilli F."/>
            <person name="Ortiz J.P.A."/>
            <person name="Leblanc O."/>
        </authorList>
    </citation>
    <scope>NUCLEOTIDE SEQUENCE [LARGE SCALE GENOMIC DNA]</scope>
    <source>
        <strain evidence="1">R1</strain>
        <tissue evidence="1">Leaf</tissue>
    </source>
</reference>
<keyword evidence="2" id="KW-1185">Reference proteome</keyword>
<proteinExistence type="predicted"/>
<name>A0AAQ3TPC5_PASNO</name>
<dbReference type="Proteomes" id="UP001341281">
    <property type="component" value="Chromosome 05"/>
</dbReference>
<accession>A0AAQ3TPC5</accession>
<sequence>MVALAVVALEKRMAAKTVEKRLAAAKVMHPRHLEVRRHWRLDVLREASLSAEILLNHCIRRRRLCFDLFFAKFTMIYVE</sequence>
<organism evidence="1 2">
    <name type="scientific">Paspalum notatum var. saurae</name>
    <dbReference type="NCBI Taxonomy" id="547442"/>
    <lineage>
        <taxon>Eukaryota</taxon>
        <taxon>Viridiplantae</taxon>
        <taxon>Streptophyta</taxon>
        <taxon>Embryophyta</taxon>
        <taxon>Tracheophyta</taxon>
        <taxon>Spermatophyta</taxon>
        <taxon>Magnoliopsida</taxon>
        <taxon>Liliopsida</taxon>
        <taxon>Poales</taxon>
        <taxon>Poaceae</taxon>
        <taxon>PACMAD clade</taxon>
        <taxon>Panicoideae</taxon>
        <taxon>Andropogonodae</taxon>
        <taxon>Paspaleae</taxon>
        <taxon>Paspalinae</taxon>
        <taxon>Paspalum</taxon>
    </lineage>
</organism>
<dbReference type="EMBL" id="CP144749">
    <property type="protein sequence ID" value="WVZ77058.1"/>
    <property type="molecule type" value="Genomic_DNA"/>
</dbReference>
<protein>
    <submittedName>
        <fullName evidence="1">Uncharacterized protein</fullName>
    </submittedName>
</protein>
<gene>
    <name evidence="1" type="ORF">U9M48_024960</name>
</gene>
<evidence type="ECO:0000313" key="1">
    <source>
        <dbReference type="EMBL" id="WVZ77058.1"/>
    </source>
</evidence>
<evidence type="ECO:0000313" key="2">
    <source>
        <dbReference type="Proteomes" id="UP001341281"/>
    </source>
</evidence>